<dbReference type="Pfam" id="PF13229">
    <property type="entry name" value="Beta_helix"/>
    <property type="match status" value="1"/>
</dbReference>
<name>A0A0G1DSK2_9BACT</name>
<accession>A0A0G1DSK2</accession>
<gene>
    <name evidence="3" type="ORF">UV33_C0008G0006</name>
</gene>
<dbReference type="AlphaFoldDB" id="A0A0G1DSK2"/>
<dbReference type="InterPro" id="IPR006626">
    <property type="entry name" value="PbH1"/>
</dbReference>
<dbReference type="Gene3D" id="2.160.20.10">
    <property type="entry name" value="Single-stranded right-handed beta-helix, Pectin lyase-like"/>
    <property type="match status" value="1"/>
</dbReference>
<feature type="domain" description="Right handed beta helix" evidence="2">
    <location>
        <begin position="258"/>
        <end position="378"/>
    </location>
</feature>
<dbReference type="Proteomes" id="UP000034135">
    <property type="component" value="Unassembled WGS sequence"/>
</dbReference>
<feature type="region of interest" description="Disordered" evidence="1">
    <location>
        <begin position="533"/>
        <end position="560"/>
    </location>
</feature>
<dbReference type="SUPFAM" id="SSF51126">
    <property type="entry name" value="Pectin lyase-like"/>
    <property type="match status" value="2"/>
</dbReference>
<evidence type="ECO:0000259" key="2">
    <source>
        <dbReference type="Pfam" id="PF13229"/>
    </source>
</evidence>
<dbReference type="InterPro" id="IPR039448">
    <property type="entry name" value="Beta_helix"/>
</dbReference>
<feature type="compositionally biased region" description="Polar residues" evidence="1">
    <location>
        <begin position="666"/>
        <end position="683"/>
    </location>
</feature>
<feature type="compositionally biased region" description="Pro residues" evidence="1">
    <location>
        <begin position="636"/>
        <end position="661"/>
    </location>
</feature>
<dbReference type="NCBIfam" id="TIGR03804">
    <property type="entry name" value="para_beta_helix"/>
    <property type="match status" value="2"/>
</dbReference>
<proteinExistence type="predicted"/>
<feature type="region of interest" description="Disordered" evidence="1">
    <location>
        <begin position="622"/>
        <end position="683"/>
    </location>
</feature>
<sequence length="683" mass="73969">MTPAKKIYFSVLLFIGLAALSHIVSPRVEAAGCDSSTVRWASTSNTIYVTGPITCTLSEIKIARPTAPLEQVDPAGKVWLLKANLKLEGGATLNLHGSPSGGDTNQLRLKSNNSSATNSTIWIRAQWGKIDISSTNITSWDEPANGPDTEYTTYKRSYIHTRSYLEADGVTARESRMDIANSDIGYLGFNGSEAYGLTWKVLGTTPGIYDKVNVYGNVSGSRIHHNYFGAYTFGADGMKLQGNEIDSNIQYGLDPHDDSDNLVVENNKFHNNGNHGFICSQRCDNITVRNNDSYNNTGNGIMFHRNTNFSLIEGNRVNNNTDSGIAIFDSHNNTIRSNTSLRNKNGLRFSVGSSNNTVVQNDLGNNTSYGIYFYKGSDTPTSGDGHPKQNNFTGNNIHNNGNYPIKATQTDNNTFSENTFANNAKEIYLYASKENEFNKNTFTGNNNFYHARFSATATVKDTGQVATKIGDSASNIKLINTQNSIYQNNKNITTTATPDNTFITMTRAVSAGVVTFNKLNLSVKPSTGEVLVSPENNKKWSETSTNTSTSADHTAGNLSPDTTYTVLINNALYQTITSDPAGNIAFNYNGGYSGTKVFEVIESTVQGASIPNTFSIETELTPVEPESTPSGTPAPTVTPTPVEPEPTPTEPLKPTGPPLPDKTPESTPSGEINESVTFQSSAN</sequence>
<dbReference type="InterPro" id="IPR011050">
    <property type="entry name" value="Pectin_lyase_fold/virulence"/>
</dbReference>
<organism evidence="3 4">
    <name type="scientific">Candidatus Daviesbacteria bacterium GW2011_GWA1_42_6</name>
    <dbReference type="NCBI Taxonomy" id="1618420"/>
    <lineage>
        <taxon>Bacteria</taxon>
        <taxon>Candidatus Daviesiibacteriota</taxon>
    </lineage>
</organism>
<dbReference type="SMART" id="SM00710">
    <property type="entry name" value="PbH1"/>
    <property type="match status" value="9"/>
</dbReference>
<comment type="caution">
    <text evidence="3">The sequence shown here is derived from an EMBL/GenBank/DDBJ whole genome shotgun (WGS) entry which is preliminary data.</text>
</comment>
<evidence type="ECO:0000256" key="1">
    <source>
        <dbReference type="SAM" id="MobiDB-lite"/>
    </source>
</evidence>
<dbReference type="EMBL" id="LCEB01000008">
    <property type="protein sequence ID" value="KKS65243.1"/>
    <property type="molecule type" value="Genomic_DNA"/>
</dbReference>
<dbReference type="InterPro" id="IPR012334">
    <property type="entry name" value="Pectin_lyas_fold"/>
</dbReference>
<dbReference type="InterPro" id="IPR022441">
    <property type="entry name" value="Para_beta_helix_rpt-2"/>
</dbReference>
<protein>
    <recommendedName>
        <fullName evidence="2">Right handed beta helix domain-containing protein</fullName>
    </recommendedName>
</protein>
<feature type="compositionally biased region" description="Polar residues" evidence="1">
    <location>
        <begin position="542"/>
        <end position="560"/>
    </location>
</feature>
<evidence type="ECO:0000313" key="3">
    <source>
        <dbReference type="EMBL" id="KKS65243.1"/>
    </source>
</evidence>
<evidence type="ECO:0000313" key="4">
    <source>
        <dbReference type="Proteomes" id="UP000034135"/>
    </source>
</evidence>
<reference evidence="3 4" key="1">
    <citation type="journal article" date="2015" name="Nature">
        <title>rRNA introns, odd ribosomes, and small enigmatic genomes across a large radiation of phyla.</title>
        <authorList>
            <person name="Brown C.T."/>
            <person name="Hug L.A."/>
            <person name="Thomas B.C."/>
            <person name="Sharon I."/>
            <person name="Castelle C.J."/>
            <person name="Singh A."/>
            <person name="Wilkins M.J."/>
            <person name="Williams K.H."/>
            <person name="Banfield J.F."/>
        </authorList>
    </citation>
    <scope>NUCLEOTIDE SEQUENCE [LARGE SCALE GENOMIC DNA]</scope>
</reference>